<protein>
    <recommendedName>
        <fullName evidence="5">Nucleotide exchange factor GrpE</fullName>
    </recommendedName>
</protein>
<dbReference type="Pfam" id="PF01025">
    <property type="entry name" value="GrpE"/>
    <property type="match status" value="1"/>
</dbReference>
<dbReference type="Gene3D" id="2.30.22.10">
    <property type="entry name" value="Head domain of nucleotide exchange factor GrpE"/>
    <property type="match status" value="1"/>
</dbReference>
<dbReference type="InterPro" id="IPR009012">
    <property type="entry name" value="GrpE_head"/>
</dbReference>
<evidence type="ECO:0000256" key="1">
    <source>
        <dbReference type="ARBA" id="ARBA00023186"/>
    </source>
</evidence>
<proteinExistence type="predicted"/>
<accession>A0ABP5P9W7</accession>
<organism evidence="3 4">
    <name type="scientific">Nonomuraea monospora</name>
    <dbReference type="NCBI Taxonomy" id="568818"/>
    <lineage>
        <taxon>Bacteria</taxon>
        <taxon>Bacillati</taxon>
        <taxon>Actinomycetota</taxon>
        <taxon>Actinomycetes</taxon>
        <taxon>Streptosporangiales</taxon>
        <taxon>Streptosporangiaceae</taxon>
        <taxon>Nonomuraea</taxon>
    </lineage>
</organism>
<evidence type="ECO:0000313" key="3">
    <source>
        <dbReference type="EMBL" id="GAA2207288.1"/>
    </source>
</evidence>
<keyword evidence="4" id="KW-1185">Reference proteome</keyword>
<dbReference type="InterPro" id="IPR000740">
    <property type="entry name" value="GrpE"/>
</dbReference>
<feature type="region of interest" description="Disordered" evidence="2">
    <location>
        <begin position="221"/>
        <end position="243"/>
    </location>
</feature>
<reference evidence="4" key="1">
    <citation type="journal article" date="2019" name="Int. J. Syst. Evol. Microbiol.">
        <title>The Global Catalogue of Microorganisms (GCM) 10K type strain sequencing project: providing services to taxonomists for standard genome sequencing and annotation.</title>
        <authorList>
            <consortium name="The Broad Institute Genomics Platform"/>
            <consortium name="The Broad Institute Genome Sequencing Center for Infectious Disease"/>
            <person name="Wu L."/>
            <person name="Ma J."/>
        </authorList>
    </citation>
    <scope>NUCLEOTIDE SEQUENCE [LARGE SCALE GENOMIC DNA]</scope>
    <source>
        <strain evidence="4">JCM 16114</strain>
    </source>
</reference>
<dbReference type="Proteomes" id="UP001499843">
    <property type="component" value="Unassembled WGS sequence"/>
</dbReference>
<dbReference type="EMBL" id="BAAAQX010000006">
    <property type="protein sequence ID" value="GAA2207288.1"/>
    <property type="molecule type" value="Genomic_DNA"/>
</dbReference>
<gene>
    <name evidence="3" type="ORF">GCM10009850_027460</name>
</gene>
<keyword evidence="1" id="KW-0143">Chaperone</keyword>
<evidence type="ECO:0000313" key="4">
    <source>
        <dbReference type="Proteomes" id="UP001499843"/>
    </source>
</evidence>
<name>A0ABP5P9W7_9ACTN</name>
<feature type="region of interest" description="Disordered" evidence="2">
    <location>
        <begin position="183"/>
        <end position="204"/>
    </location>
</feature>
<comment type="caution">
    <text evidence="3">The sequence shown here is derived from an EMBL/GenBank/DDBJ whole genome shotgun (WGS) entry which is preliminary data.</text>
</comment>
<feature type="region of interest" description="Disordered" evidence="2">
    <location>
        <begin position="1"/>
        <end position="29"/>
    </location>
</feature>
<sequence>MSDDVATTAPDEAEAGGEQAQAPEQPGLDERMAAIESAVAEFNRRSAHREAVIDRLHEENQVLRGGLHRTILEPVVTDLIRMYDSLLRESARLSGEHADPAFGRLLESFADDTLLLLERCGLEEFTARPGDRFDAGRHTAVSVVPAPDETADNTVAEVMAIGFVERETGRVRRPVRASFHQYRRTQSAEHVGPAEHVGSGETAQPTETVHVADTVQAAETVQPAEAVRQQEPEAGAAPIPDMT</sequence>
<evidence type="ECO:0008006" key="5">
    <source>
        <dbReference type="Google" id="ProtNLM"/>
    </source>
</evidence>
<evidence type="ECO:0000256" key="2">
    <source>
        <dbReference type="SAM" id="MobiDB-lite"/>
    </source>
</evidence>
<feature type="compositionally biased region" description="Low complexity" evidence="2">
    <location>
        <begin position="16"/>
        <end position="26"/>
    </location>
</feature>